<gene>
    <name evidence="9" type="ORF">H1S01_12710</name>
</gene>
<feature type="transmembrane region" description="Helical" evidence="7">
    <location>
        <begin position="222"/>
        <end position="243"/>
    </location>
</feature>
<feature type="transmembrane region" description="Helical" evidence="7">
    <location>
        <begin position="52"/>
        <end position="73"/>
    </location>
</feature>
<evidence type="ECO:0000256" key="3">
    <source>
        <dbReference type="ARBA" id="ARBA00022475"/>
    </source>
</evidence>
<dbReference type="PANTHER" id="PTHR23513">
    <property type="entry name" value="INTEGRAL MEMBRANE EFFLUX PROTEIN-RELATED"/>
    <property type="match status" value="1"/>
</dbReference>
<feature type="transmembrane region" description="Helical" evidence="7">
    <location>
        <begin position="294"/>
        <end position="312"/>
    </location>
</feature>
<evidence type="ECO:0000259" key="8">
    <source>
        <dbReference type="PROSITE" id="PS50850"/>
    </source>
</evidence>
<keyword evidence="2" id="KW-0813">Transport</keyword>
<proteinExistence type="predicted"/>
<keyword evidence="5 7" id="KW-1133">Transmembrane helix</keyword>
<feature type="transmembrane region" description="Helical" evidence="7">
    <location>
        <begin position="149"/>
        <end position="174"/>
    </location>
</feature>
<dbReference type="PROSITE" id="PS50850">
    <property type="entry name" value="MFS"/>
    <property type="match status" value="1"/>
</dbReference>
<reference evidence="9 10" key="1">
    <citation type="submission" date="2020-07" db="EMBL/GenBank/DDBJ databases">
        <title>Draft whole-genome sequence of Heliobacterium chlorum DSM 3682, type strain.</title>
        <authorList>
            <person name="Kyndt J.A."/>
            <person name="Meyer T.E."/>
            <person name="Imhoff J.F."/>
        </authorList>
    </citation>
    <scope>NUCLEOTIDE SEQUENCE [LARGE SCALE GENOMIC DNA]</scope>
    <source>
        <strain evidence="9 10">DSM 3682</strain>
    </source>
</reference>
<feature type="transmembrane region" description="Helical" evidence="7">
    <location>
        <begin position="85"/>
        <end position="105"/>
    </location>
</feature>
<feature type="transmembrane region" description="Helical" evidence="7">
    <location>
        <begin position="352"/>
        <end position="370"/>
    </location>
</feature>
<dbReference type="RefSeq" id="WP_188040830.1">
    <property type="nucleotide sequence ID" value="NZ_JACVHF010000013.1"/>
</dbReference>
<dbReference type="Pfam" id="PF05977">
    <property type="entry name" value="MFS_3"/>
    <property type="match status" value="1"/>
</dbReference>
<accession>A0ABR7T3M8</accession>
<evidence type="ECO:0000313" key="9">
    <source>
        <dbReference type="EMBL" id="MBC9785369.1"/>
    </source>
</evidence>
<dbReference type="InterPro" id="IPR010290">
    <property type="entry name" value="TM_effector"/>
</dbReference>
<comment type="caution">
    <text evidence="9">The sequence shown here is derived from an EMBL/GenBank/DDBJ whole genome shotgun (WGS) entry which is preliminary data.</text>
</comment>
<keyword evidence="3" id="KW-1003">Cell membrane</keyword>
<dbReference type="EMBL" id="JACVHF010000013">
    <property type="protein sequence ID" value="MBC9785369.1"/>
    <property type="molecule type" value="Genomic_DNA"/>
</dbReference>
<feature type="transmembrane region" description="Helical" evidence="7">
    <location>
        <begin position="318"/>
        <end position="340"/>
    </location>
</feature>
<protein>
    <submittedName>
        <fullName evidence="9">MFS transporter</fullName>
    </submittedName>
</protein>
<dbReference type="CDD" id="cd06173">
    <property type="entry name" value="MFS_MefA_like"/>
    <property type="match status" value="1"/>
</dbReference>
<dbReference type="PANTHER" id="PTHR23513:SF11">
    <property type="entry name" value="STAPHYLOFERRIN A TRANSPORTER"/>
    <property type="match status" value="1"/>
</dbReference>
<comment type="subcellular location">
    <subcellularLocation>
        <location evidence="1">Cell membrane</location>
        <topology evidence="1">Multi-pass membrane protein</topology>
    </subcellularLocation>
</comment>
<feature type="transmembrane region" description="Helical" evidence="7">
    <location>
        <begin position="382"/>
        <end position="404"/>
    </location>
</feature>
<dbReference type="InterPro" id="IPR020846">
    <property type="entry name" value="MFS_dom"/>
</dbReference>
<evidence type="ECO:0000256" key="1">
    <source>
        <dbReference type="ARBA" id="ARBA00004651"/>
    </source>
</evidence>
<keyword evidence="4 7" id="KW-0812">Transmembrane</keyword>
<evidence type="ECO:0000313" key="10">
    <source>
        <dbReference type="Proteomes" id="UP000617402"/>
    </source>
</evidence>
<keyword evidence="6 7" id="KW-0472">Membrane</keyword>
<organism evidence="9 10">
    <name type="scientific">Heliobacterium chlorum</name>
    <dbReference type="NCBI Taxonomy" id="2698"/>
    <lineage>
        <taxon>Bacteria</taxon>
        <taxon>Bacillati</taxon>
        <taxon>Bacillota</taxon>
        <taxon>Clostridia</taxon>
        <taxon>Eubacteriales</taxon>
        <taxon>Heliobacteriaceae</taxon>
        <taxon>Heliobacterium</taxon>
    </lineage>
</organism>
<evidence type="ECO:0000256" key="2">
    <source>
        <dbReference type="ARBA" id="ARBA00022448"/>
    </source>
</evidence>
<dbReference type="SUPFAM" id="SSF103473">
    <property type="entry name" value="MFS general substrate transporter"/>
    <property type="match status" value="1"/>
</dbReference>
<feature type="domain" description="Major facilitator superfamily (MFS) profile" evidence="8">
    <location>
        <begin position="14"/>
        <end position="409"/>
    </location>
</feature>
<feature type="transmembrane region" description="Helical" evidence="7">
    <location>
        <begin position="180"/>
        <end position="201"/>
    </location>
</feature>
<evidence type="ECO:0000256" key="7">
    <source>
        <dbReference type="SAM" id="Phobius"/>
    </source>
</evidence>
<dbReference type="InterPro" id="IPR036259">
    <property type="entry name" value="MFS_trans_sf"/>
</dbReference>
<dbReference type="Gene3D" id="1.20.1250.20">
    <property type="entry name" value="MFS general substrate transporter like domains"/>
    <property type="match status" value="1"/>
</dbReference>
<sequence>MSKITKKVTDVFPALSHRNFQYFWYGQCISLLGTWMQRAAQQWLVYTLTKSAFLLGILGVGQFGPMMIFSLFAGVLIDRYSKKKILIITQIVLMIQAFVLSYLVFSGGVRYWQVLTLAITLGLVNTLDMPTRQSFIIELVGKKDLTNAIALNSTIVNLARIVGPSVSALLMASFGAGLCFFLNGISFIPVILGLFLTRPIALNTKRVSQKILPDIGEGLRYVAAKPAIFSAVLAMLVVGTFAMNMDVIIPVFADRVLHQGVHGYGLLLSASGIGSLIGSVLLAAKLKTNPSQKIIFLSAMMISLFLILMNFIHYTPLAVIVTAIIGFFNMIFMTSVNSTIQLNSDDAYRGRAMSVYTLTFAGTTPIGNFFAGSFTEGLGPGFGFLMCGVVTGLLIVAIVAMLYVKNRSQN</sequence>
<evidence type="ECO:0000256" key="4">
    <source>
        <dbReference type="ARBA" id="ARBA00022692"/>
    </source>
</evidence>
<feature type="transmembrane region" description="Helical" evidence="7">
    <location>
        <begin position="263"/>
        <end position="282"/>
    </location>
</feature>
<evidence type="ECO:0000256" key="6">
    <source>
        <dbReference type="ARBA" id="ARBA00023136"/>
    </source>
</evidence>
<evidence type="ECO:0000256" key="5">
    <source>
        <dbReference type="ARBA" id="ARBA00022989"/>
    </source>
</evidence>
<feature type="transmembrane region" description="Helical" evidence="7">
    <location>
        <begin position="111"/>
        <end position="128"/>
    </location>
</feature>
<feature type="transmembrane region" description="Helical" evidence="7">
    <location>
        <begin position="22"/>
        <end position="40"/>
    </location>
</feature>
<keyword evidence="10" id="KW-1185">Reference proteome</keyword>
<name>A0ABR7T3M8_HELCL</name>
<dbReference type="Proteomes" id="UP000617402">
    <property type="component" value="Unassembled WGS sequence"/>
</dbReference>